<dbReference type="GO" id="GO:0001708">
    <property type="term" value="P:cell fate specification"/>
    <property type="evidence" value="ECO:0007669"/>
    <property type="project" value="TreeGrafter"/>
</dbReference>
<feature type="region of interest" description="Disordered" evidence="5">
    <location>
        <begin position="240"/>
        <end position="265"/>
    </location>
</feature>
<dbReference type="Gene3D" id="2.60.40.820">
    <property type="entry name" value="Transcription factor, T-box"/>
    <property type="match status" value="1"/>
</dbReference>
<feature type="compositionally biased region" description="Polar residues" evidence="5">
    <location>
        <begin position="83"/>
        <end position="99"/>
    </location>
</feature>
<keyword evidence="1" id="KW-0805">Transcription regulation</keyword>
<evidence type="ECO:0000259" key="6">
    <source>
        <dbReference type="PROSITE" id="PS50252"/>
    </source>
</evidence>
<feature type="compositionally biased region" description="Low complexity" evidence="5">
    <location>
        <begin position="311"/>
        <end position="322"/>
    </location>
</feature>
<dbReference type="GO" id="GO:0005634">
    <property type="term" value="C:nucleus"/>
    <property type="evidence" value="ECO:0007669"/>
    <property type="project" value="InterPro"/>
</dbReference>
<feature type="compositionally biased region" description="Low complexity" evidence="5">
    <location>
        <begin position="142"/>
        <end position="158"/>
    </location>
</feature>
<evidence type="ECO:0000256" key="5">
    <source>
        <dbReference type="SAM" id="MobiDB-lite"/>
    </source>
</evidence>
<feature type="compositionally biased region" description="Low complexity" evidence="5">
    <location>
        <begin position="243"/>
        <end position="262"/>
    </location>
</feature>
<feature type="region of interest" description="Disordered" evidence="5">
    <location>
        <begin position="883"/>
        <end position="927"/>
    </location>
</feature>
<dbReference type="GO" id="GO:0045893">
    <property type="term" value="P:positive regulation of DNA-templated transcription"/>
    <property type="evidence" value="ECO:0007669"/>
    <property type="project" value="InterPro"/>
</dbReference>
<dbReference type="PANTHER" id="PTHR11267:SF181">
    <property type="entry name" value="OPTOMOTOR-BLIND PROTEIN"/>
    <property type="match status" value="1"/>
</dbReference>
<keyword evidence="3" id="KW-0804">Transcription</keyword>
<evidence type="ECO:0000256" key="3">
    <source>
        <dbReference type="ARBA" id="ARBA00023163"/>
    </source>
</evidence>
<name>A0A9P7XPA5_9FUNG</name>
<protein>
    <submittedName>
        <fullName evidence="7">T-box transcription factor tbx19</fullName>
    </submittedName>
</protein>
<dbReference type="Proteomes" id="UP000707451">
    <property type="component" value="Unassembled WGS sequence"/>
</dbReference>
<feature type="region of interest" description="Disordered" evidence="5">
    <location>
        <begin position="1"/>
        <end position="127"/>
    </location>
</feature>
<dbReference type="PANTHER" id="PTHR11267">
    <property type="entry name" value="T-BOX PROTEIN-RELATED"/>
    <property type="match status" value="1"/>
</dbReference>
<dbReference type="CDD" id="cd20683">
    <property type="entry name" value="T-box_Fungi_incertae_sedis"/>
    <property type="match status" value="1"/>
</dbReference>
<dbReference type="Pfam" id="PF00907">
    <property type="entry name" value="T-box"/>
    <property type="match status" value="1"/>
</dbReference>
<reference evidence="7" key="1">
    <citation type="submission" date="2021-06" db="EMBL/GenBank/DDBJ databases">
        <title>Genome Sequence of Mortierella hyaline Strain SCG-10, a Cold-Adapted, Nitrate-Reducing Fungus Isolated from Soil in Minnesota, USA.</title>
        <authorList>
            <person name="Aldossari N."/>
        </authorList>
    </citation>
    <scope>NUCLEOTIDE SEQUENCE</scope>
    <source>
        <strain evidence="7">SCG-10</strain>
    </source>
</reference>
<dbReference type="SMART" id="SM00425">
    <property type="entry name" value="TBOX"/>
    <property type="match status" value="1"/>
</dbReference>
<dbReference type="EMBL" id="JAHRHY010000017">
    <property type="protein sequence ID" value="KAG9063211.1"/>
    <property type="molecule type" value="Genomic_DNA"/>
</dbReference>
<feature type="region of interest" description="Disordered" evidence="5">
    <location>
        <begin position="427"/>
        <end position="465"/>
    </location>
</feature>
<feature type="region of interest" description="Disordered" evidence="5">
    <location>
        <begin position="139"/>
        <end position="158"/>
    </location>
</feature>
<dbReference type="GO" id="GO:0000981">
    <property type="term" value="F:DNA-binding transcription factor activity, RNA polymerase II-specific"/>
    <property type="evidence" value="ECO:0007669"/>
    <property type="project" value="TreeGrafter"/>
</dbReference>
<feature type="compositionally biased region" description="Gly residues" evidence="5">
    <location>
        <begin position="901"/>
        <end position="921"/>
    </location>
</feature>
<evidence type="ECO:0000256" key="2">
    <source>
        <dbReference type="ARBA" id="ARBA00023125"/>
    </source>
</evidence>
<keyword evidence="8" id="KW-1185">Reference proteome</keyword>
<dbReference type="SUPFAM" id="SSF49417">
    <property type="entry name" value="p53-like transcription factors"/>
    <property type="match status" value="1"/>
</dbReference>
<feature type="region of interest" description="Disordered" evidence="5">
    <location>
        <begin position="602"/>
        <end position="653"/>
    </location>
</feature>
<dbReference type="OrthoDB" id="7442607at2759"/>
<dbReference type="InterPro" id="IPR036960">
    <property type="entry name" value="T-box_sf"/>
</dbReference>
<dbReference type="PROSITE" id="PS50252">
    <property type="entry name" value="TBOX_3"/>
    <property type="match status" value="1"/>
</dbReference>
<comment type="caution">
    <text evidence="7">The sequence shown here is derived from an EMBL/GenBank/DDBJ whole genome shotgun (WGS) entry which is preliminary data.</text>
</comment>
<feature type="compositionally biased region" description="Polar residues" evidence="5">
    <location>
        <begin position="38"/>
        <end position="53"/>
    </location>
</feature>
<accession>A0A9P7XPA5</accession>
<keyword evidence="4" id="KW-0539">Nucleus</keyword>
<keyword evidence="2" id="KW-0238">DNA-binding</keyword>
<evidence type="ECO:0000313" key="8">
    <source>
        <dbReference type="Proteomes" id="UP000707451"/>
    </source>
</evidence>
<organism evidence="7 8">
    <name type="scientific">Linnemannia hyalina</name>
    <dbReference type="NCBI Taxonomy" id="64524"/>
    <lineage>
        <taxon>Eukaryota</taxon>
        <taxon>Fungi</taxon>
        <taxon>Fungi incertae sedis</taxon>
        <taxon>Mucoromycota</taxon>
        <taxon>Mortierellomycotina</taxon>
        <taxon>Mortierellomycetes</taxon>
        <taxon>Mortierellales</taxon>
        <taxon>Mortierellaceae</taxon>
        <taxon>Linnemannia</taxon>
    </lineage>
</organism>
<gene>
    <name evidence="7" type="primary">TBX19</name>
    <name evidence="7" type="ORF">KI688_004815</name>
</gene>
<sequence length="991" mass="108548">MVMPRPWYGGMLLENPTPPKTQSVNMREPTDYEIRSARLQSQSFQVNSCGQTSSKRKREEHYVPPKTQSASMMEPTDYEIQSARLQSQSFQDNSCGQPSNKRKREEHYGPPPPPPSFNGNPPSDRLALSAPVRIPSLRKPVNSISTAPSSSSNSINNDKPPPALLILDADLWAQFHEQHNEMIITKSGRCLFPCLRFKILDLDPDSYYSMRIDFETLTPDRFRFYNGGWKPAEPLRHVDDNFSSGSHGSRGSTGHSTATTSGHLRKSYTHPDRWQLGSHWMADPISFAKVKLTNKVEPPPIVSKRSSKQRTNSTTSINNSNNGDPYAELTGINDINTNVFHMTSFHKYCPRIYLMQRAKGSHDIINSIVYRFDRTEFMAVTHYQNYKVNDLKKSHNPHAKGFRGTIGRVLPPVKFQAGQHYRGELDKLSSLANPASRPNKRGRSSWRSDESDFDDEMDGDFDPDREEADMMESEVMDSVGARTIGTRSGLNSAAVAVSMTRVPEGNTSPTCRLDKDNDALVTISLGNDSQEDAKVSERTTRQYFDQNAPLNRDTAVGIPGFHSRSTSSEATSMGQQFLPLEQNTPGGSLVRSSRHFNVINQQQQHANHHHHQHQHQQQPQRQSSLISSRGGGHNNKKGEQRSSPLQPLFLDRAPTVRMDRDPTHLSDSTRIALSMTRPPPPHISSMPNGNIIDDDDNNADLPRIDQCTPSISLGPLEDNLMSDQTPLQVPSAELECSALVVAESSTAPALNTAPAPPSLSWYQQFLWDQNTTNLTQDPAPAATSAASTTLADDVDGPGLPLAFQQLAAMNSATAAAKNSSTVGLAPCSTPNLHGVSSVQFPTRAFDYDYGYANGVVPTMSAFGSGTSTPSLAIACSSHSNLSSFTSGGRSGTDPRNMSGPYGYGPAGGSNNGSGGSSGSGGFHPDPRMSTSSVISILPVTGSTATAVEDPQKASIDRLVRENLRLKAFIRERYGVEAESEANAVVAMEYYQ</sequence>
<feature type="region of interest" description="Disordered" evidence="5">
    <location>
        <begin position="298"/>
        <end position="324"/>
    </location>
</feature>
<proteinExistence type="predicted"/>
<dbReference type="InterPro" id="IPR046360">
    <property type="entry name" value="T-box_DNA-bd"/>
</dbReference>
<dbReference type="GO" id="GO:0000978">
    <property type="term" value="F:RNA polymerase II cis-regulatory region sequence-specific DNA binding"/>
    <property type="evidence" value="ECO:0007669"/>
    <property type="project" value="InterPro"/>
</dbReference>
<dbReference type="InterPro" id="IPR008967">
    <property type="entry name" value="p53-like_TF_DNA-bd_sf"/>
</dbReference>
<evidence type="ECO:0000313" key="7">
    <source>
        <dbReference type="EMBL" id="KAG9063211.1"/>
    </source>
</evidence>
<dbReference type="AlphaFoldDB" id="A0A9P7XPA5"/>
<evidence type="ECO:0000256" key="1">
    <source>
        <dbReference type="ARBA" id="ARBA00023015"/>
    </source>
</evidence>
<dbReference type="InterPro" id="IPR001699">
    <property type="entry name" value="TF_T-box"/>
</dbReference>
<feature type="domain" description="T-box" evidence="6">
    <location>
        <begin position="166"/>
        <end position="404"/>
    </location>
</feature>
<feature type="compositionally biased region" description="Acidic residues" evidence="5">
    <location>
        <begin position="451"/>
        <end position="465"/>
    </location>
</feature>
<evidence type="ECO:0000256" key="4">
    <source>
        <dbReference type="ARBA" id="ARBA00023242"/>
    </source>
</evidence>
<dbReference type="GO" id="GO:0000785">
    <property type="term" value="C:chromatin"/>
    <property type="evidence" value="ECO:0007669"/>
    <property type="project" value="TreeGrafter"/>
</dbReference>